<dbReference type="OrthoDB" id="9770030at2"/>
<dbReference type="EMBL" id="BSRX01000022">
    <property type="protein sequence ID" value="GLW55867.1"/>
    <property type="molecule type" value="Genomic_DNA"/>
</dbReference>
<protein>
    <submittedName>
        <fullName evidence="5">Sulfurtransferase</fullName>
    </submittedName>
</protein>
<evidence type="ECO:0000313" key="6">
    <source>
        <dbReference type="Proteomes" id="UP001165143"/>
    </source>
</evidence>
<dbReference type="PROSITE" id="PS50206">
    <property type="entry name" value="RHODANESE_3"/>
    <property type="match status" value="2"/>
</dbReference>
<dbReference type="InterPro" id="IPR036873">
    <property type="entry name" value="Rhodanese-like_dom_sf"/>
</dbReference>
<organism evidence="5 6">
    <name type="scientific">Kitasatospora phosalacinea</name>
    <dbReference type="NCBI Taxonomy" id="2065"/>
    <lineage>
        <taxon>Bacteria</taxon>
        <taxon>Bacillati</taxon>
        <taxon>Actinomycetota</taxon>
        <taxon>Actinomycetes</taxon>
        <taxon>Kitasatosporales</taxon>
        <taxon>Streptomycetaceae</taxon>
        <taxon>Kitasatospora</taxon>
    </lineage>
</organism>
<dbReference type="InterPro" id="IPR045078">
    <property type="entry name" value="TST/MPST-like"/>
</dbReference>
<dbReference type="Pfam" id="PF00581">
    <property type="entry name" value="Rhodanese"/>
    <property type="match status" value="2"/>
</dbReference>
<dbReference type="CDD" id="cd01448">
    <property type="entry name" value="TST_Repeat_1"/>
    <property type="match status" value="1"/>
</dbReference>
<dbReference type="PANTHER" id="PTHR11364:SF27">
    <property type="entry name" value="SULFURTRANSFERASE"/>
    <property type="match status" value="1"/>
</dbReference>
<evidence type="ECO:0000256" key="3">
    <source>
        <dbReference type="SAM" id="MobiDB-lite"/>
    </source>
</evidence>
<dbReference type="PANTHER" id="PTHR11364">
    <property type="entry name" value="THIOSULFATE SULFERTANSFERASE"/>
    <property type="match status" value="1"/>
</dbReference>
<keyword evidence="1" id="KW-0808">Transferase</keyword>
<feature type="compositionally biased region" description="Basic and acidic residues" evidence="3">
    <location>
        <begin position="176"/>
        <end position="188"/>
    </location>
</feature>
<dbReference type="GO" id="GO:0004792">
    <property type="term" value="F:thiosulfate-cyanide sulfurtransferase activity"/>
    <property type="evidence" value="ECO:0007669"/>
    <property type="project" value="InterPro"/>
</dbReference>
<reference evidence="5" key="1">
    <citation type="submission" date="2023-02" db="EMBL/GenBank/DDBJ databases">
        <title>Kitasatospora phosalacinea NBRC 14362.</title>
        <authorList>
            <person name="Ichikawa N."/>
            <person name="Sato H."/>
            <person name="Tonouchi N."/>
        </authorList>
    </citation>
    <scope>NUCLEOTIDE SEQUENCE</scope>
    <source>
        <strain evidence="5">NBRC 14362</strain>
    </source>
</reference>
<sequence length="275" mass="28390">MTSPLITVAELADALGTDRAPVLLDIRWALGGPPGAEEYAKGHLPGAHYLDLDHELADPPGPAGRHPLPDPDRLATALRRAGVTADRPVVAYDAGPALSAARAWWLLRWAGHGDVRVLDGGLAAWTAAGHPLTTDAPAPGDGDFKVEPGHLPTVDADGAAELARTGLLLDARAGERYRGETEPVDPRAGHIPGAASAPTTENLGPDGRFLPPAALAARFAALHVTDPARTAVYCGSGVTAAHQLLALTLAGHDGTALYPGSWSEWSANPANPVEL</sequence>
<accession>A0A9W6PJB4</accession>
<dbReference type="PROSITE" id="PS00380">
    <property type="entry name" value="RHODANESE_1"/>
    <property type="match status" value="1"/>
</dbReference>
<name>A0A9W6PJB4_9ACTN</name>
<keyword evidence="2" id="KW-0677">Repeat</keyword>
<evidence type="ECO:0000256" key="1">
    <source>
        <dbReference type="ARBA" id="ARBA00022679"/>
    </source>
</evidence>
<evidence type="ECO:0000313" key="5">
    <source>
        <dbReference type="EMBL" id="GLW55867.1"/>
    </source>
</evidence>
<feature type="region of interest" description="Disordered" evidence="3">
    <location>
        <begin position="176"/>
        <end position="204"/>
    </location>
</feature>
<feature type="domain" description="Rhodanese" evidence="4">
    <location>
        <begin position="17"/>
        <end position="134"/>
    </location>
</feature>
<dbReference type="AlphaFoldDB" id="A0A9W6PJB4"/>
<dbReference type="Proteomes" id="UP001165143">
    <property type="component" value="Unassembled WGS sequence"/>
</dbReference>
<dbReference type="RefSeq" id="WP_033253917.1">
    <property type="nucleotide sequence ID" value="NZ_BSRX01000022.1"/>
</dbReference>
<gene>
    <name evidence="5" type="ORF">Kpho01_38780</name>
</gene>
<dbReference type="InterPro" id="IPR001307">
    <property type="entry name" value="Thiosulphate_STrfase_CS"/>
</dbReference>
<evidence type="ECO:0000256" key="2">
    <source>
        <dbReference type="ARBA" id="ARBA00022737"/>
    </source>
</evidence>
<dbReference type="Gene3D" id="3.40.250.10">
    <property type="entry name" value="Rhodanese-like domain"/>
    <property type="match status" value="2"/>
</dbReference>
<dbReference type="InterPro" id="IPR001763">
    <property type="entry name" value="Rhodanese-like_dom"/>
</dbReference>
<dbReference type="SUPFAM" id="SSF52821">
    <property type="entry name" value="Rhodanese/Cell cycle control phosphatase"/>
    <property type="match status" value="2"/>
</dbReference>
<proteinExistence type="predicted"/>
<feature type="domain" description="Rhodanese" evidence="4">
    <location>
        <begin position="162"/>
        <end position="274"/>
    </location>
</feature>
<evidence type="ECO:0000259" key="4">
    <source>
        <dbReference type="PROSITE" id="PS50206"/>
    </source>
</evidence>
<dbReference type="SMART" id="SM00450">
    <property type="entry name" value="RHOD"/>
    <property type="match status" value="2"/>
</dbReference>
<dbReference type="CDD" id="cd01449">
    <property type="entry name" value="TST_Repeat_2"/>
    <property type="match status" value="1"/>
</dbReference>
<comment type="caution">
    <text evidence="5">The sequence shown here is derived from an EMBL/GenBank/DDBJ whole genome shotgun (WGS) entry which is preliminary data.</text>
</comment>